<dbReference type="AlphaFoldDB" id="A0ABD0JHD5"/>
<dbReference type="EMBL" id="JACVVK020000441">
    <property type="protein sequence ID" value="KAK7474276.1"/>
    <property type="molecule type" value="Genomic_DNA"/>
</dbReference>
<reference evidence="2 3" key="1">
    <citation type="journal article" date="2023" name="Sci. Data">
        <title>Genome assembly of the Korean intertidal mud-creeper Batillaria attramentaria.</title>
        <authorList>
            <person name="Patra A.K."/>
            <person name="Ho P.T."/>
            <person name="Jun S."/>
            <person name="Lee S.J."/>
            <person name="Kim Y."/>
            <person name="Won Y.J."/>
        </authorList>
    </citation>
    <scope>NUCLEOTIDE SEQUENCE [LARGE SCALE GENOMIC DNA]</scope>
    <source>
        <strain evidence="2">Wonlab-2016</strain>
    </source>
</reference>
<gene>
    <name evidence="2" type="ORF">BaRGS_00034468</name>
</gene>
<accession>A0ABD0JHD5</accession>
<protein>
    <submittedName>
        <fullName evidence="2">Uncharacterized protein</fullName>
    </submittedName>
</protein>
<name>A0ABD0JHD5_9CAEN</name>
<evidence type="ECO:0000256" key="1">
    <source>
        <dbReference type="SAM" id="MobiDB-lite"/>
    </source>
</evidence>
<organism evidence="2 3">
    <name type="scientific">Batillaria attramentaria</name>
    <dbReference type="NCBI Taxonomy" id="370345"/>
    <lineage>
        <taxon>Eukaryota</taxon>
        <taxon>Metazoa</taxon>
        <taxon>Spiralia</taxon>
        <taxon>Lophotrochozoa</taxon>
        <taxon>Mollusca</taxon>
        <taxon>Gastropoda</taxon>
        <taxon>Caenogastropoda</taxon>
        <taxon>Sorbeoconcha</taxon>
        <taxon>Cerithioidea</taxon>
        <taxon>Batillariidae</taxon>
        <taxon>Batillaria</taxon>
    </lineage>
</organism>
<sequence length="91" mass="9530">MSVLTSDVSSQPSILVVPELSPGLSLSPEEAGSLTLSRGARHTHTCSTTTRSRNTRQRCDMVTALIHGEAEPTTGTTTLTPLNRARAAAGL</sequence>
<evidence type="ECO:0000313" key="3">
    <source>
        <dbReference type="Proteomes" id="UP001519460"/>
    </source>
</evidence>
<proteinExistence type="predicted"/>
<keyword evidence="3" id="KW-1185">Reference proteome</keyword>
<evidence type="ECO:0000313" key="2">
    <source>
        <dbReference type="EMBL" id="KAK7474276.1"/>
    </source>
</evidence>
<feature type="region of interest" description="Disordered" evidence="1">
    <location>
        <begin position="22"/>
        <end position="54"/>
    </location>
</feature>
<comment type="caution">
    <text evidence="2">The sequence shown here is derived from an EMBL/GenBank/DDBJ whole genome shotgun (WGS) entry which is preliminary data.</text>
</comment>
<dbReference type="Proteomes" id="UP001519460">
    <property type="component" value="Unassembled WGS sequence"/>
</dbReference>